<dbReference type="AlphaFoldDB" id="A0A0J1BET9"/>
<comment type="caution">
    <text evidence="1">The sequence shown here is derived from an EMBL/GenBank/DDBJ whole genome shotgun (WGS) entry which is preliminary data.</text>
</comment>
<keyword evidence="2" id="KW-1185">Reference proteome</keyword>
<reference evidence="1" key="1">
    <citation type="submission" date="2015-05" db="EMBL/GenBank/DDBJ databases">
        <title>Permanent draft genome of Rhodopirellula islandicus K833.</title>
        <authorList>
            <person name="Kizina J."/>
            <person name="Richter M."/>
            <person name="Glockner F.O."/>
            <person name="Harder J."/>
        </authorList>
    </citation>
    <scope>NUCLEOTIDE SEQUENCE [LARGE SCALE GENOMIC DNA]</scope>
    <source>
        <strain evidence="1">K833</strain>
    </source>
</reference>
<dbReference type="Proteomes" id="UP000036367">
    <property type="component" value="Unassembled WGS sequence"/>
</dbReference>
<protein>
    <submittedName>
        <fullName evidence="1">Uncharacterized protein</fullName>
    </submittedName>
</protein>
<gene>
    <name evidence="1" type="ORF">RISK_002802</name>
</gene>
<accession>A0A0J1BET9</accession>
<sequence length="59" mass="6440">MLGKSAAEVFQEDPLHVNAGFLVSPREDASGGVAVHRLLQILPLNDEGWQRICLTQPSK</sequence>
<name>A0A0J1BET9_RHOIS</name>
<dbReference type="EMBL" id="LECT01000023">
    <property type="protein sequence ID" value="KLU05040.1"/>
    <property type="molecule type" value="Genomic_DNA"/>
</dbReference>
<dbReference type="STRING" id="595434.RISK_002802"/>
<evidence type="ECO:0000313" key="2">
    <source>
        <dbReference type="Proteomes" id="UP000036367"/>
    </source>
</evidence>
<evidence type="ECO:0000313" key="1">
    <source>
        <dbReference type="EMBL" id="KLU05040.1"/>
    </source>
</evidence>
<organism evidence="1 2">
    <name type="scientific">Rhodopirellula islandica</name>
    <dbReference type="NCBI Taxonomy" id="595434"/>
    <lineage>
        <taxon>Bacteria</taxon>
        <taxon>Pseudomonadati</taxon>
        <taxon>Planctomycetota</taxon>
        <taxon>Planctomycetia</taxon>
        <taxon>Pirellulales</taxon>
        <taxon>Pirellulaceae</taxon>
        <taxon>Rhodopirellula</taxon>
    </lineage>
</organism>
<dbReference type="PATRIC" id="fig|595434.4.peg.2672"/>
<proteinExistence type="predicted"/>